<proteinExistence type="predicted"/>
<reference evidence="1" key="1">
    <citation type="journal article" date="2014" name="Front. Microbiol.">
        <title>High frequency of phylogenetically diverse reductive dehalogenase-homologous genes in deep subseafloor sedimentary metagenomes.</title>
        <authorList>
            <person name="Kawai M."/>
            <person name="Futagami T."/>
            <person name="Toyoda A."/>
            <person name="Takaki Y."/>
            <person name="Nishi S."/>
            <person name="Hori S."/>
            <person name="Arai W."/>
            <person name="Tsubouchi T."/>
            <person name="Morono Y."/>
            <person name="Uchiyama I."/>
            <person name="Ito T."/>
            <person name="Fujiyama A."/>
            <person name="Inagaki F."/>
            <person name="Takami H."/>
        </authorList>
    </citation>
    <scope>NUCLEOTIDE SEQUENCE</scope>
    <source>
        <strain evidence="1">Expedition CK06-06</strain>
    </source>
</reference>
<sequence>LSCTSPELAEEYDVIVVPYHLMFDGKDYLDNTFNREQLFTRPFKEE</sequence>
<name>X1Q945_9ZZZZ</name>
<comment type="caution">
    <text evidence="1">The sequence shown here is derived from an EMBL/GenBank/DDBJ whole genome shotgun (WGS) entry which is preliminary data.</text>
</comment>
<dbReference type="Gene3D" id="3.40.50.10170">
    <property type="match status" value="1"/>
</dbReference>
<dbReference type="EMBL" id="BARV01044980">
    <property type="protein sequence ID" value="GAI64967.1"/>
    <property type="molecule type" value="Genomic_DNA"/>
</dbReference>
<protein>
    <submittedName>
        <fullName evidence="1">Uncharacterized protein</fullName>
    </submittedName>
</protein>
<gene>
    <name evidence="1" type="ORF">S06H3_66209</name>
</gene>
<accession>X1Q945</accession>
<organism evidence="1">
    <name type="scientific">marine sediment metagenome</name>
    <dbReference type="NCBI Taxonomy" id="412755"/>
    <lineage>
        <taxon>unclassified sequences</taxon>
        <taxon>metagenomes</taxon>
        <taxon>ecological metagenomes</taxon>
    </lineage>
</organism>
<feature type="non-terminal residue" evidence="1">
    <location>
        <position position="1"/>
    </location>
</feature>
<dbReference type="SUPFAM" id="SSF82549">
    <property type="entry name" value="DAK1/DegV-like"/>
    <property type="match status" value="1"/>
</dbReference>
<dbReference type="AlphaFoldDB" id="X1Q945"/>
<evidence type="ECO:0000313" key="1">
    <source>
        <dbReference type="EMBL" id="GAI64967.1"/>
    </source>
</evidence>